<comment type="caution">
    <text evidence="11">The sequence shown here is derived from an EMBL/GenBank/DDBJ whole genome shotgun (WGS) entry which is preliminary data.</text>
</comment>
<feature type="domain" description="AAA+ ATPase" evidence="10">
    <location>
        <begin position="39"/>
        <end position="181"/>
    </location>
</feature>
<dbReference type="NCBIfam" id="TIGR02397">
    <property type="entry name" value="dnaX_nterm"/>
    <property type="match status" value="1"/>
</dbReference>
<evidence type="ECO:0000313" key="11">
    <source>
        <dbReference type="EMBL" id="HIV03893.1"/>
    </source>
</evidence>
<dbReference type="GO" id="GO:0046872">
    <property type="term" value="F:metal ion binding"/>
    <property type="evidence" value="ECO:0007669"/>
    <property type="project" value="UniProtKB-KW"/>
</dbReference>
<dbReference type="NCBIfam" id="NF004046">
    <property type="entry name" value="PRK05563.1"/>
    <property type="match status" value="1"/>
</dbReference>
<gene>
    <name evidence="8 11" type="primary">dnaX</name>
    <name evidence="11" type="ORF">IAC75_01935</name>
</gene>
<dbReference type="AlphaFoldDB" id="A0A9D1T0K7"/>
<dbReference type="InterPro" id="IPR027417">
    <property type="entry name" value="P-loop_NTPase"/>
</dbReference>
<dbReference type="InterPro" id="IPR012763">
    <property type="entry name" value="DNA_pol_III_sug/sutau_N"/>
</dbReference>
<feature type="region of interest" description="Disordered" evidence="9">
    <location>
        <begin position="519"/>
        <end position="546"/>
    </location>
</feature>
<dbReference type="Gene3D" id="1.10.8.60">
    <property type="match status" value="1"/>
</dbReference>
<dbReference type="InterPro" id="IPR045085">
    <property type="entry name" value="HLD_clamp_pol_III_gamma_tau"/>
</dbReference>
<dbReference type="GO" id="GO:0006261">
    <property type="term" value="P:DNA-templated DNA replication"/>
    <property type="evidence" value="ECO:0007669"/>
    <property type="project" value="TreeGrafter"/>
</dbReference>
<dbReference type="EC" id="2.7.7.7" evidence="8"/>
<keyword evidence="2" id="KW-0479">Metal-binding</keyword>
<organism evidence="11 12">
    <name type="scientific">Candidatus Spyradosoma merdigallinarum</name>
    <dbReference type="NCBI Taxonomy" id="2840950"/>
    <lineage>
        <taxon>Bacteria</taxon>
        <taxon>Pseudomonadati</taxon>
        <taxon>Verrucomicrobiota</taxon>
        <taxon>Opitutia</taxon>
        <taxon>Opitutia incertae sedis</taxon>
        <taxon>Candidatus Spyradosoma</taxon>
    </lineage>
</organism>
<keyword evidence="8 11" id="KW-0808">Transferase</keyword>
<dbReference type="GO" id="GO:0005524">
    <property type="term" value="F:ATP binding"/>
    <property type="evidence" value="ECO:0007669"/>
    <property type="project" value="UniProtKB-KW"/>
</dbReference>
<sequence>MAEGFQVIARRWRPQQFDEIVGQEHIVRTLKNAIQTGRIGHAYLFVGPRGTGKTTTARIFAKALNCTNGPSVSPPEDDPICRAIVDGSCPDVTEIDAATNRSVDDAKQIREECYYPPMQCRYKIYIIDEVHQLSKDAFNALLKVIEEPPEFVKFIFATTEADKVLETITSRCQRFEFQPIPEEKIAARLREITENDGVEADRAALIAIARLANGGMRDSQSILDQVISFCGKKISERDVADIYGLASQQEIEDLAAAMARGDCAAVIACADKFSEEGRDLLRALAHTQSRIRDALLDSVRGNGTSALLGTPMRTEQLLRMLDALNAGEGGVKFGLSERANFEVTLLKAVEQSRTRAVDSLIREISSLVAALPAGEEKKNDLTPHVSAAKPAEKIAPAPVPAANPAEAFPPPKRVPAPRPSPREKSAVPAPPPADEDFARRYADVDEASVAPSQEAPFPPEASFVREDAAPSSASQAAFVSAEEAAASVPAAIRACVKKNFGAAFTRVVPAGSVRIFSARGEMSSEQNSERAPAEEGASCDAAETDD</sequence>
<evidence type="ECO:0000256" key="2">
    <source>
        <dbReference type="ARBA" id="ARBA00022723"/>
    </source>
</evidence>
<evidence type="ECO:0000256" key="4">
    <source>
        <dbReference type="ARBA" id="ARBA00022833"/>
    </source>
</evidence>
<dbReference type="Gene3D" id="3.40.50.300">
    <property type="entry name" value="P-loop containing nucleotide triphosphate hydrolases"/>
    <property type="match status" value="1"/>
</dbReference>
<name>A0A9D1T0K7_9BACT</name>
<dbReference type="FunFam" id="1.10.8.60:FF:000013">
    <property type="entry name" value="DNA polymerase III subunit gamma/tau"/>
    <property type="match status" value="1"/>
</dbReference>
<keyword evidence="4" id="KW-0862">Zinc</keyword>
<dbReference type="InterPro" id="IPR008921">
    <property type="entry name" value="DNA_pol3_clamp-load_cplx_C"/>
</dbReference>
<dbReference type="InterPro" id="IPR001270">
    <property type="entry name" value="ClpA/B"/>
</dbReference>
<comment type="function">
    <text evidence="8">DNA polymerase III is a complex, multichain enzyme responsible for most of the replicative synthesis in bacteria. This DNA polymerase also exhibits 3' to 5' exonuclease activity.</text>
</comment>
<dbReference type="InterPro" id="IPR003593">
    <property type="entry name" value="AAA+_ATPase"/>
</dbReference>
<dbReference type="CDD" id="cd18137">
    <property type="entry name" value="HLD_clamp_pol_III_gamma_tau"/>
    <property type="match status" value="1"/>
</dbReference>
<evidence type="ECO:0000256" key="1">
    <source>
        <dbReference type="ARBA" id="ARBA00006360"/>
    </source>
</evidence>
<dbReference type="PANTHER" id="PTHR11669:SF0">
    <property type="entry name" value="PROTEIN STICHEL-LIKE 2"/>
    <property type="match status" value="1"/>
</dbReference>
<dbReference type="CDD" id="cd00009">
    <property type="entry name" value="AAA"/>
    <property type="match status" value="1"/>
</dbReference>
<protein>
    <recommendedName>
        <fullName evidence="8">DNA polymerase III subunit gamma/tau</fullName>
        <ecNumber evidence="8">2.7.7.7</ecNumber>
    </recommendedName>
</protein>
<reference evidence="11" key="2">
    <citation type="journal article" date="2021" name="PeerJ">
        <title>Extensive microbial diversity within the chicken gut microbiome revealed by metagenomics and culture.</title>
        <authorList>
            <person name="Gilroy R."/>
            <person name="Ravi A."/>
            <person name="Getino M."/>
            <person name="Pursley I."/>
            <person name="Horton D.L."/>
            <person name="Alikhan N.F."/>
            <person name="Baker D."/>
            <person name="Gharbi K."/>
            <person name="Hall N."/>
            <person name="Watson M."/>
            <person name="Adriaenssens E.M."/>
            <person name="Foster-Nyarko E."/>
            <person name="Jarju S."/>
            <person name="Secka A."/>
            <person name="Antonio M."/>
            <person name="Oren A."/>
            <person name="Chaudhuri R.R."/>
            <person name="La Ragione R."/>
            <person name="Hildebrand F."/>
            <person name="Pallen M.J."/>
        </authorList>
    </citation>
    <scope>NUCLEOTIDE SEQUENCE</scope>
    <source>
        <strain evidence="11">10669</strain>
    </source>
</reference>
<evidence type="ECO:0000313" key="12">
    <source>
        <dbReference type="Proteomes" id="UP000886812"/>
    </source>
</evidence>
<dbReference type="PRINTS" id="PR00300">
    <property type="entry name" value="CLPPROTEASEA"/>
</dbReference>
<dbReference type="FunFam" id="3.40.50.300:FF:000014">
    <property type="entry name" value="DNA polymerase III subunit gamma/tau"/>
    <property type="match status" value="1"/>
</dbReference>
<dbReference type="Pfam" id="PF22608">
    <property type="entry name" value="DNAX_ATPase_lid"/>
    <property type="match status" value="1"/>
</dbReference>
<keyword evidence="3 8" id="KW-0547">Nucleotide-binding</keyword>
<evidence type="ECO:0000256" key="6">
    <source>
        <dbReference type="ARBA" id="ARBA00022932"/>
    </source>
</evidence>
<evidence type="ECO:0000256" key="8">
    <source>
        <dbReference type="RuleBase" id="RU364063"/>
    </source>
</evidence>
<evidence type="ECO:0000256" key="5">
    <source>
        <dbReference type="ARBA" id="ARBA00022840"/>
    </source>
</evidence>
<comment type="catalytic activity">
    <reaction evidence="7 8">
        <text>DNA(n) + a 2'-deoxyribonucleoside 5'-triphosphate = DNA(n+1) + diphosphate</text>
        <dbReference type="Rhea" id="RHEA:22508"/>
        <dbReference type="Rhea" id="RHEA-COMP:17339"/>
        <dbReference type="Rhea" id="RHEA-COMP:17340"/>
        <dbReference type="ChEBI" id="CHEBI:33019"/>
        <dbReference type="ChEBI" id="CHEBI:61560"/>
        <dbReference type="ChEBI" id="CHEBI:173112"/>
        <dbReference type="EC" id="2.7.7.7"/>
    </reaction>
</comment>
<proteinExistence type="inferred from homology"/>
<dbReference type="Proteomes" id="UP000886812">
    <property type="component" value="Unassembled WGS sequence"/>
</dbReference>
<dbReference type="InterPro" id="IPR050238">
    <property type="entry name" value="DNA_Rep/Repair_Clamp_Loader"/>
</dbReference>
<dbReference type="SUPFAM" id="SSF48019">
    <property type="entry name" value="post-AAA+ oligomerization domain-like"/>
    <property type="match status" value="1"/>
</dbReference>
<dbReference type="Pfam" id="PF13177">
    <property type="entry name" value="DNA_pol3_delta2"/>
    <property type="match status" value="1"/>
</dbReference>
<evidence type="ECO:0000256" key="9">
    <source>
        <dbReference type="SAM" id="MobiDB-lite"/>
    </source>
</evidence>
<evidence type="ECO:0000256" key="3">
    <source>
        <dbReference type="ARBA" id="ARBA00022741"/>
    </source>
</evidence>
<feature type="region of interest" description="Disordered" evidence="9">
    <location>
        <begin position="399"/>
        <end position="436"/>
    </location>
</feature>
<dbReference type="PANTHER" id="PTHR11669">
    <property type="entry name" value="REPLICATION FACTOR C / DNA POLYMERASE III GAMMA-TAU SUBUNIT"/>
    <property type="match status" value="1"/>
</dbReference>
<keyword evidence="8 11" id="KW-0548">Nucleotidyltransferase</keyword>
<comment type="subunit">
    <text evidence="8">DNA polymerase III contains a core (composed of alpha, epsilon and theta chains) that associates with a tau subunit. This core dimerizes to form the POLIII' complex. PolIII' associates with the gamma complex (composed of gamma, delta, delta', psi and chi chains) and with the beta chain to form the complete DNA polymerase III complex.</text>
</comment>
<comment type="similarity">
    <text evidence="1 8">Belongs to the DnaX/STICHEL family.</text>
</comment>
<dbReference type="GO" id="GO:0003887">
    <property type="term" value="F:DNA-directed DNA polymerase activity"/>
    <property type="evidence" value="ECO:0007669"/>
    <property type="project" value="UniProtKB-KW"/>
</dbReference>
<dbReference type="EMBL" id="DVOG01000053">
    <property type="protein sequence ID" value="HIV03893.1"/>
    <property type="molecule type" value="Genomic_DNA"/>
</dbReference>
<dbReference type="GO" id="GO:0009360">
    <property type="term" value="C:DNA polymerase III complex"/>
    <property type="evidence" value="ECO:0007669"/>
    <property type="project" value="InterPro"/>
</dbReference>
<accession>A0A9D1T0K7</accession>
<keyword evidence="6 8" id="KW-0239">DNA-directed DNA polymerase</keyword>
<dbReference type="GO" id="GO:0003677">
    <property type="term" value="F:DNA binding"/>
    <property type="evidence" value="ECO:0007669"/>
    <property type="project" value="InterPro"/>
</dbReference>
<dbReference type="SUPFAM" id="SSF52540">
    <property type="entry name" value="P-loop containing nucleoside triphosphate hydrolases"/>
    <property type="match status" value="1"/>
</dbReference>
<keyword evidence="8" id="KW-0235">DNA replication</keyword>
<evidence type="ECO:0000256" key="7">
    <source>
        <dbReference type="ARBA" id="ARBA00049244"/>
    </source>
</evidence>
<reference evidence="11" key="1">
    <citation type="submission" date="2020-10" db="EMBL/GenBank/DDBJ databases">
        <authorList>
            <person name="Gilroy R."/>
        </authorList>
    </citation>
    <scope>NUCLEOTIDE SEQUENCE</scope>
    <source>
        <strain evidence="11">10669</strain>
    </source>
</reference>
<dbReference type="SMART" id="SM00382">
    <property type="entry name" value="AAA"/>
    <property type="match status" value="1"/>
</dbReference>
<keyword evidence="5 8" id="KW-0067">ATP-binding</keyword>
<feature type="compositionally biased region" description="Pro residues" evidence="9">
    <location>
        <begin position="399"/>
        <end position="419"/>
    </location>
</feature>
<dbReference type="Gene3D" id="1.20.272.10">
    <property type="match status" value="1"/>
</dbReference>
<evidence type="ECO:0000259" key="10">
    <source>
        <dbReference type="SMART" id="SM00382"/>
    </source>
</evidence>